<dbReference type="Pfam" id="PF00008">
    <property type="entry name" value="EGF"/>
    <property type="match status" value="1"/>
</dbReference>
<feature type="domain" description="Sushi" evidence="14">
    <location>
        <begin position="844"/>
        <end position="909"/>
    </location>
</feature>
<dbReference type="InterPro" id="IPR036179">
    <property type="entry name" value="Ig-like_dom_sf"/>
</dbReference>
<comment type="caution">
    <text evidence="7">Lacks conserved residue(s) required for the propagation of feature annotation.</text>
</comment>
<feature type="domain" description="Sushi" evidence="14">
    <location>
        <begin position="714"/>
        <end position="774"/>
    </location>
</feature>
<dbReference type="Pfam" id="PF13927">
    <property type="entry name" value="Ig_3"/>
    <property type="match status" value="1"/>
</dbReference>
<dbReference type="InterPro" id="IPR007110">
    <property type="entry name" value="Ig-like_dom"/>
</dbReference>
<dbReference type="Pfam" id="PF00084">
    <property type="entry name" value="Sushi"/>
    <property type="match status" value="4"/>
</dbReference>
<dbReference type="PROSITE" id="PS50026">
    <property type="entry name" value="EGF_3"/>
    <property type="match status" value="1"/>
</dbReference>
<feature type="domain" description="Sushi" evidence="14">
    <location>
        <begin position="910"/>
        <end position="969"/>
    </location>
</feature>
<feature type="domain" description="Ig-like" evidence="13">
    <location>
        <begin position="113"/>
        <end position="294"/>
    </location>
</feature>
<feature type="domain" description="Ig-like" evidence="13">
    <location>
        <begin position="518"/>
        <end position="606"/>
    </location>
</feature>
<evidence type="ECO:0000256" key="9">
    <source>
        <dbReference type="SAM" id="MobiDB-lite"/>
    </source>
</evidence>
<dbReference type="PRINTS" id="PR00722">
    <property type="entry name" value="CHYMOTRYPSIN"/>
</dbReference>
<dbReference type="InterPro" id="IPR013783">
    <property type="entry name" value="Ig-like_fold"/>
</dbReference>
<protein>
    <submittedName>
        <fullName evidence="15">F2 protein</fullName>
    </submittedName>
</protein>
<dbReference type="InterPro" id="IPR001254">
    <property type="entry name" value="Trypsin_dom"/>
</dbReference>
<dbReference type="SUPFAM" id="SSF57196">
    <property type="entry name" value="EGF/Laminin"/>
    <property type="match status" value="1"/>
</dbReference>
<feature type="chain" id="PRO_5035438354" evidence="10">
    <location>
        <begin position="21"/>
        <end position="1032"/>
    </location>
</feature>
<evidence type="ECO:0000256" key="4">
    <source>
        <dbReference type="ARBA" id="ARBA00022837"/>
    </source>
</evidence>
<feature type="domain" description="Peptidase S1" evidence="12">
    <location>
        <begin position="248"/>
        <end position="513"/>
    </location>
</feature>
<feature type="signal peptide" evidence="10">
    <location>
        <begin position="1"/>
        <end position="20"/>
    </location>
</feature>
<dbReference type="InterPro" id="IPR000436">
    <property type="entry name" value="Sushi_SCR_CCP_dom"/>
</dbReference>
<evidence type="ECO:0000313" key="15">
    <source>
        <dbReference type="EMBL" id="CAH1239263.1"/>
    </source>
</evidence>
<dbReference type="SMART" id="SM00181">
    <property type="entry name" value="EGF"/>
    <property type="match status" value="1"/>
</dbReference>
<dbReference type="SMART" id="SM00408">
    <property type="entry name" value="IGc2"/>
    <property type="match status" value="3"/>
</dbReference>
<dbReference type="InterPro" id="IPR000742">
    <property type="entry name" value="EGF"/>
</dbReference>
<feature type="disulfide bond" evidence="7">
    <location>
        <begin position="636"/>
        <end position="645"/>
    </location>
</feature>
<organism evidence="15 16">
    <name type="scientific">Branchiostoma lanceolatum</name>
    <name type="common">Common lancelet</name>
    <name type="synonym">Amphioxus lanceolatum</name>
    <dbReference type="NCBI Taxonomy" id="7740"/>
    <lineage>
        <taxon>Eukaryota</taxon>
        <taxon>Metazoa</taxon>
        <taxon>Chordata</taxon>
        <taxon>Cephalochordata</taxon>
        <taxon>Leptocardii</taxon>
        <taxon>Amphioxiformes</taxon>
        <taxon>Branchiostomatidae</taxon>
        <taxon>Branchiostoma</taxon>
    </lineage>
</organism>
<dbReference type="Gene3D" id="2.40.10.10">
    <property type="entry name" value="Trypsin-like serine proteases"/>
    <property type="match status" value="1"/>
</dbReference>
<name>A0A8J9VH43_BRALA</name>
<dbReference type="PROSITE" id="PS00135">
    <property type="entry name" value="TRYPSIN_SER"/>
    <property type="match status" value="1"/>
</dbReference>
<gene>
    <name evidence="15" type="primary">F2</name>
    <name evidence="15" type="ORF">BLAG_LOCUS3614</name>
</gene>
<dbReference type="SMART" id="SM00020">
    <property type="entry name" value="Tryp_SPc"/>
    <property type="match status" value="1"/>
</dbReference>
<feature type="domain" description="EGF-like" evidence="11">
    <location>
        <begin position="610"/>
        <end position="646"/>
    </location>
</feature>
<dbReference type="CDD" id="cd00033">
    <property type="entry name" value="CCP"/>
    <property type="match status" value="3"/>
</dbReference>
<keyword evidence="2" id="KW-0964">Secreted</keyword>
<feature type="region of interest" description="Disordered" evidence="9">
    <location>
        <begin position="85"/>
        <end position="108"/>
    </location>
</feature>
<feature type="disulfide bond" evidence="8">
    <location>
        <begin position="940"/>
        <end position="967"/>
    </location>
</feature>
<dbReference type="PROSITE" id="PS01186">
    <property type="entry name" value="EGF_2"/>
    <property type="match status" value="1"/>
</dbReference>
<evidence type="ECO:0000259" key="11">
    <source>
        <dbReference type="PROSITE" id="PS50026"/>
    </source>
</evidence>
<evidence type="ECO:0000259" key="14">
    <source>
        <dbReference type="PROSITE" id="PS50923"/>
    </source>
</evidence>
<sequence length="1032" mass="112671">MASILLLAVSLLSGIFPARAQDNSTVSSTTSTAALERQVAETKEETGRLKNQVGRLSSVVESLPVQAAKFASRLEERSAQLEQRLIQKKDDSTRSNQLRYHGGRRHQRWKRSPIAVSFRTRPSNQTAILGDSVTLRCAAHEQNYLSVTWYKGGKALTPPFTQTIFVLWNNDLLVIANRDNADKYTCELRRGHARILADAWITLESEMKFAEAPVNATIKLGESHVFRCSPTGADRITWSKDGQPPSSFIDGKRVLQNRGDLVLTSVTRADSGRYTCTAERDGDAQTIQAEATLAVVDVDIDGVCGRPVHAAGPDGLIVGGAEAEPGEFPWQAMLWDIRPTRNRSYKADKIIVHPDYNEDTLESDLALLRLAPPEVTFTEYILPICIPDVPEAQQRIQSGAIGTVSGWGALFAGGSASKKLMKVILPVVSLAQCRSSHPQWAHVINQNVFCAGRKRGGKDACKGDSGGPFAAFYNDRWNLLGVVSWGDGCALRGKYGVYTRLHRFREWIMGHTEEHTGEQVSFRTRPSNQTAMLGDPVTLRCAAHEQNDISVTWYKGGKTLTPSSTQTIFVLCNNNLLVIANADNADRYTCELRRGNTSISADAWITIQAAIGACASSPCQHGGQCADNGSSYSCACPKGYTGNNCQIGLTLYYLIENGGKCEILRQPPNGHFTTRVYYGQLLSHGDTVEVACDTGYQLDGDTVVTCDNGTLALPTCNPPPCDDVPVLVNGEVDVTGLTHGSLATFRCERGFRLDGPSQTTCHLGTWKTPPSCENILCPQLNEIVDNAQIRLLRGGSYDSFFQKDDLTQRAKVLISCTAGTTLQGPRKAECDNGLWVYRGGQGPPFCVPSPDPCPVNGVNLKNDHPDEVVHGETVTFRCAEGFEVDPGQTQITLTCERGQWTPQSPTCTEAWCSLPKKIDHGAFRPQVQFVASGGDIELVCDVNYAPSRQSGKTRCHQGRWSTQLPTCLYRPELEADCAAYIASGQTTSGVYTLGSLPSGVQAYCDMDTAGKYTQSSRSYTQFLTQLVLIQHI</sequence>
<evidence type="ECO:0000256" key="2">
    <source>
        <dbReference type="ARBA" id="ARBA00022525"/>
    </source>
</evidence>
<dbReference type="InterPro" id="IPR033116">
    <property type="entry name" value="TRYPSIN_SER"/>
</dbReference>
<comment type="subcellular location">
    <subcellularLocation>
        <location evidence="1">Secreted</location>
    </subcellularLocation>
</comment>
<dbReference type="PROSITE" id="PS00010">
    <property type="entry name" value="ASX_HYDROXYL"/>
    <property type="match status" value="1"/>
</dbReference>
<dbReference type="InterPro" id="IPR003598">
    <property type="entry name" value="Ig_sub2"/>
</dbReference>
<dbReference type="FunFam" id="2.10.25.10:FF:000537">
    <property type="entry name" value="Notch 3"/>
    <property type="match status" value="1"/>
</dbReference>
<dbReference type="CDD" id="cd00054">
    <property type="entry name" value="EGF_CA"/>
    <property type="match status" value="1"/>
</dbReference>
<dbReference type="AlphaFoldDB" id="A0A8J9VH43"/>
<dbReference type="SMART" id="SM00032">
    <property type="entry name" value="CCP"/>
    <property type="match status" value="5"/>
</dbReference>
<dbReference type="InterPro" id="IPR013098">
    <property type="entry name" value="Ig_I-set"/>
</dbReference>
<keyword evidence="6" id="KW-0325">Glycoprotein</keyword>
<dbReference type="SMART" id="SM00179">
    <property type="entry name" value="EGF_CA"/>
    <property type="match status" value="1"/>
</dbReference>
<dbReference type="SMART" id="SM00409">
    <property type="entry name" value="IG"/>
    <property type="match status" value="3"/>
</dbReference>
<reference evidence="15" key="1">
    <citation type="submission" date="2022-01" db="EMBL/GenBank/DDBJ databases">
        <authorList>
            <person name="Braso-Vives M."/>
        </authorList>
    </citation>
    <scope>NUCLEOTIDE SEQUENCE</scope>
</reference>
<dbReference type="PANTHER" id="PTHR24278">
    <property type="entry name" value="COAGULATION FACTOR"/>
    <property type="match status" value="1"/>
</dbReference>
<evidence type="ECO:0000256" key="1">
    <source>
        <dbReference type="ARBA" id="ARBA00004613"/>
    </source>
</evidence>
<dbReference type="Gene3D" id="2.10.25.10">
    <property type="entry name" value="Laminin"/>
    <property type="match status" value="1"/>
</dbReference>
<dbReference type="InterPro" id="IPR050442">
    <property type="entry name" value="Peptidase_S1_coag_factors"/>
</dbReference>
<dbReference type="OrthoDB" id="5804959at2759"/>
<evidence type="ECO:0000259" key="12">
    <source>
        <dbReference type="PROSITE" id="PS50240"/>
    </source>
</evidence>
<dbReference type="Proteomes" id="UP000838412">
    <property type="component" value="Chromosome 11"/>
</dbReference>
<keyword evidence="16" id="KW-1185">Reference proteome</keyword>
<keyword evidence="8" id="KW-0768">Sushi</keyword>
<dbReference type="PANTHER" id="PTHR24278:SF19">
    <property type="entry name" value="EGF-LIKE DOMAIN-CONTAINING PROTEIN"/>
    <property type="match status" value="1"/>
</dbReference>
<dbReference type="CDD" id="cd00096">
    <property type="entry name" value="Ig"/>
    <property type="match status" value="1"/>
</dbReference>
<dbReference type="SUPFAM" id="SSF50494">
    <property type="entry name" value="Trypsin-like serine proteases"/>
    <property type="match status" value="1"/>
</dbReference>
<accession>A0A8J9VH43</accession>
<evidence type="ECO:0000256" key="3">
    <source>
        <dbReference type="ARBA" id="ARBA00022729"/>
    </source>
</evidence>
<dbReference type="InterPro" id="IPR000152">
    <property type="entry name" value="EGF-type_Asp/Asn_hydroxyl_site"/>
</dbReference>
<dbReference type="Pfam" id="PF07679">
    <property type="entry name" value="I-set"/>
    <property type="match status" value="1"/>
</dbReference>
<keyword evidence="5 7" id="KW-1015">Disulfide bond</keyword>
<dbReference type="InterPro" id="IPR035976">
    <property type="entry name" value="Sushi/SCR/CCP_sf"/>
</dbReference>
<evidence type="ECO:0000256" key="5">
    <source>
        <dbReference type="ARBA" id="ARBA00023157"/>
    </source>
</evidence>
<evidence type="ECO:0000313" key="16">
    <source>
        <dbReference type="Proteomes" id="UP000838412"/>
    </source>
</evidence>
<keyword evidence="3 10" id="KW-0732">Signal</keyword>
<dbReference type="InterPro" id="IPR043504">
    <property type="entry name" value="Peptidase_S1_PA_chymotrypsin"/>
</dbReference>
<keyword evidence="7" id="KW-0245">EGF-like domain</keyword>
<evidence type="ECO:0000256" key="7">
    <source>
        <dbReference type="PROSITE-ProRule" id="PRU00076"/>
    </source>
</evidence>
<dbReference type="GO" id="GO:0006508">
    <property type="term" value="P:proteolysis"/>
    <property type="evidence" value="ECO:0007669"/>
    <property type="project" value="InterPro"/>
</dbReference>
<dbReference type="GO" id="GO:0005509">
    <property type="term" value="F:calcium ion binding"/>
    <property type="evidence" value="ECO:0007669"/>
    <property type="project" value="InterPro"/>
</dbReference>
<dbReference type="Gene3D" id="2.10.70.10">
    <property type="entry name" value="Complement Module, domain 1"/>
    <property type="match status" value="4"/>
</dbReference>
<proteinExistence type="predicted"/>
<dbReference type="CDD" id="cd00190">
    <property type="entry name" value="Tryp_SPc"/>
    <property type="match status" value="1"/>
</dbReference>
<keyword evidence="4" id="KW-0106">Calcium</keyword>
<dbReference type="PROSITE" id="PS50240">
    <property type="entry name" value="TRYPSIN_DOM"/>
    <property type="match status" value="1"/>
</dbReference>
<evidence type="ECO:0000259" key="13">
    <source>
        <dbReference type="PROSITE" id="PS50835"/>
    </source>
</evidence>
<feature type="disulfide bond" evidence="8">
    <location>
        <begin position="912"/>
        <end position="955"/>
    </location>
</feature>
<dbReference type="InterPro" id="IPR003599">
    <property type="entry name" value="Ig_sub"/>
</dbReference>
<evidence type="ECO:0000256" key="6">
    <source>
        <dbReference type="ARBA" id="ARBA00023180"/>
    </source>
</evidence>
<dbReference type="Pfam" id="PF00089">
    <property type="entry name" value="Trypsin"/>
    <property type="match status" value="1"/>
</dbReference>
<dbReference type="SUPFAM" id="SSF48726">
    <property type="entry name" value="Immunoglobulin"/>
    <property type="match status" value="3"/>
</dbReference>
<dbReference type="InterPro" id="IPR001314">
    <property type="entry name" value="Peptidase_S1A"/>
</dbReference>
<dbReference type="GO" id="GO:0004252">
    <property type="term" value="F:serine-type endopeptidase activity"/>
    <property type="evidence" value="ECO:0007669"/>
    <property type="project" value="InterPro"/>
</dbReference>
<dbReference type="Pfam" id="PF13895">
    <property type="entry name" value="Ig_2"/>
    <property type="match status" value="1"/>
</dbReference>
<evidence type="ECO:0000256" key="8">
    <source>
        <dbReference type="PROSITE-ProRule" id="PRU00302"/>
    </source>
</evidence>
<dbReference type="EMBL" id="OV696696">
    <property type="protein sequence ID" value="CAH1239263.1"/>
    <property type="molecule type" value="Genomic_DNA"/>
</dbReference>
<dbReference type="InterPro" id="IPR009003">
    <property type="entry name" value="Peptidase_S1_PA"/>
</dbReference>
<dbReference type="Gene3D" id="2.60.40.10">
    <property type="entry name" value="Immunoglobulins"/>
    <property type="match status" value="3"/>
</dbReference>
<dbReference type="GO" id="GO:0005615">
    <property type="term" value="C:extracellular space"/>
    <property type="evidence" value="ECO:0007669"/>
    <property type="project" value="TreeGrafter"/>
</dbReference>
<dbReference type="InterPro" id="IPR001881">
    <property type="entry name" value="EGF-like_Ca-bd_dom"/>
</dbReference>
<dbReference type="PROSITE" id="PS00022">
    <property type="entry name" value="EGF_1"/>
    <property type="match status" value="1"/>
</dbReference>
<dbReference type="PROSITE" id="PS50835">
    <property type="entry name" value="IG_LIKE"/>
    <property type="match status" value="2"/>
</dbReference>
<evidence type="ECO:0000256" key="10">
    <source>
        <dbReference type="SAM" id="SignalP"/>
    </source>
</evidence>
<dbReference type="PROSITE" id="PS50923">
    <property type="entry name" value="SUSHI"/>
    <property type="match status" value="3"/>
</dbReference>
<dbReference type="SUPFAM" id="SSF57535">
    <property type="entry name" value="Complement control module/SCR domain"/>
    <property type="match status" value="4"/>
</dbReference>